<accession>A0ABQ4MCG8</accession>
<evidence type="ECO:0000256" key="3">
    <source>
        <dbReference type="ARBA" id="ARBA00022982"/>
    </source>
</evidence>
<name>A0ABQ4MCG8_9BACL</name>
<keyword evidence="2" id="KW-0813">Transport</keyword>
<dbReference type="InterPro" id="IPR013766">
    <property type="entry name" value="Thioredoxin_domain"/>
</dbReference>
<evidence type="ECO:0000313" key="9">
    <source>
        <dbReference type="Proteomes" id="UP000679992"/>
    </source>
</evidence>
<keyword evidence="5" id="KW-0676">Redox-active center</keyword>
<dbReference type="Gene3D" id="3.40.30.10">
    <property type="entry name" value="Glutaredoxin"/>
    <property type="match status" value="1"/>
</dbReference>
<evidence type="ECO:0000256" key="4">
    <source>
        <dbReference type="ARBA" id="ARBA00023157"/>
    </source>
</evidence>
<evidence type="ECO:0000313" key="8">
    <source>
        <dbReference type="EMBL" id="GIP53684.1"/>
    </source>
</evidence>
<evidence type="ECO:0000256" key="6">
    <source>
        <dbReference type="PIRNR" id="PIRNR000077"/>
    </source>
</evidence>
<protein>
    <recommendedName>
        <fullName evidence="6">Thioredoxin</fullName>
    </recommendedName>
</protein>
<evidence type="ECO:0000256" key="5">
    <source>
        <dbReference type="ARBA" id="ARBA00023284"/>
    </source>
</evidence>
<dbReference type="PIRSF" id="PIRSF000077">
    <property type="entry name" value="Thioredoxin"/>
    <property type="match status" value="1"/>
</dbReference>
<feature type="domain" description="Thioredoxin" evidence="7">
    <location>
        <begin position="1"/>
        <end position="107"/>
    </location>
</feature>
<dbReference type="EMBL" id="BOSL01000008">
    <property type="protein sequence ID" value="GIP53684.1"/>
    <property type="molecule type" value="Genomic_DNA"/>
</dbReference>
<proteinExistence type="inferred from homology"/>
<dbReference type="PROSITE" id="PS51352">
    <property type="entry name" value="THIOREDOXIN_2"/>
    <property type="match status" value="1"/>
</dbReference>
<dbReference type="CDD" id="cd02947">
    <property type="entry name" value="TRX_family"/>
    <property type="match status" value="1"/>
</dbReference>
<gene>
    <name evidence="8" type="ORF">J42TS3_27190</name>
</gene>
<dbReference type="PANTHER" id="PTHR45663:SF11">
    <property type="entry name" value="GEO12009P1"/>
    <property type="match status" value="1"/>
</dbReference>
<keyword evidence="4" id="KW-1015">Disulfide bond</keyword>
<dbReference type="Pfam" id="PF00085">
    <property type="entry name" value="Thioredoxin"/>
    <property type="match status" value="1"/>
</dbReference>
<comment type="similarity">
    <text evidence="1 6">Belongs to the thioredoxin family.</text>
</comment>
<dbReference type="Proteomes" id="UP000679992">
    <property type="component" value="Unassembled WGS sequence"/>
</dbReference>
<dbReference type="SUPFAM" id="SSF52833">
    <property type="entry name" value="Thioredoxin-like"/>
    <property type="match status" value="1"/>
</dbReference>
<sequence length="109" mass="12202">MSVKRVSTPAEFGQELLPQGITLVDFDAPWCPPCKVLGPLLDQLHEDYKGALNLVKVNCDESPELASTYGIMSLPTVIMFHHGEPVEKLVGLRPREAYDRIIEKYHINA</sequence>
<evidence type="ECO:0000259" key="7">
    <source>
        <dbReference type="PROSITE" id="PS51352"/>
    </source>
</evidence>
<organism evidence="8 9">
    <name type="scientific">Paenibacillus vini</name>
    <dbReference type="NCBI Taxonomy" id="1476024"/>
    <lineage>
        <taxon>Bacteria</taxon>
        <taxon>Bacillati</taxon>
        <taxon>Bacillota</taxon>
        <taxon>Bacilli</taxon>
        <taxon>Bacillales</taxon>
        <taxon>Paenibacillaceae</taxon>
        <taxon>Paenibacillus</taxon>
    </lineage>
</organism>
<dbReference type="InterPro" id="IPR036249">
    <property type="entry name" value="Thioredoxin-like_sf"/>
</dbReference>
<dbReference type="PANTHER" id="PTHR45663">
    <property type="entry name" value="GEO12009P1"/>
    <property type="match status" value="1"/>
</dbReference>
<evidence type="ECO:0000256" key="2">
    <source>
        <dbReference type="ARBA" id="ARBA00022448"/>
    </source>
</evidence>
<comment type="caution">
    <text evidence="8">The sequence shown here is derived from an EMBL/GenBank/DDBJ whole genome shotgun (WGS) entry which is preliminary data.</text>
</comment>
<reference evidence="8 9" key="1">
    <citation type="submission" date="2021-03" db="EMBL/GenBank/DDBJ databases">
        <title>Antimicrobial resistance genes in bacteria isolated from Japanese honey, and their potential for conferring macrolide and lincosamide resistance in the American foulbrood pathogen Paenibacillus larvae.</title>
        <authorList>
            <person name="Okamoto M."/>
            <person name="Kumagai M."/>
            <person name="Kanamori H."/>
            <person name="Takamatsu D."/>
        </authorList>
    </citation>
    <scope>NUCLEOTIDE SEQUENCE [LARGE SCALE GENOMIC DNA]</scope>
    <source>
        <strain evidence="8 9">J42TS3</strain>
    </source>
</reference>
<dbReference type="InterPro" id="IPR005746">
    <property type="entry name" value="Thioredoxin"/>
</dbReference>
<dbReference type="RefSeq" id="WP_211020563.1">
    <property type="nucleotide sequence ID" value="NZ_BOSL01000008.1"/>
</dbReference>
<keyword evidence="9" id="KW-1185">Reference proteome</keyword>
<keyword evidence="3" id="KW-0249">Electron transport</keyword>
<evidence type="ECO:0000256" key="1">
    <source>
        <dbReference type="ARBA" id="ARBA00008987"/>
    </source>
</evidence>
<dbReference type="PRINTS" id="PR00421">
    <property type="entry name" value="THIOREDOXIN"/>
</dbReference>